<dbReference type="Gene3D" id="1.10.287.110">
    <property type="entry name" value="DnaJ domain"/>
    <property type="match status" value="1"/>
</dbReference>
<dbReference type="PANTHER" id="PTHR44140">
    <property type="entry name" value="LD25575P"/>
    <property type="match status" value="1"/>
</dbReference>
<dbReference type="InterPro" id="IPR001623">
    <property type="entry name" value="DnaJ_domain"/>
</dbReference>
<evidence type="ECO:0000256" key="2">
    <source>
        <dbReference type="ARBA" id="ARBA00022729"/>
    </source>
</evidence>
<name>A0A8H4F5Z9_MUCCL</name>
<dbReference type="PROSITE" id="PS50076">
    <property type="entry name" value="DNAJ_2"/>
    <property type="match status" value="1"/>
</dbReference>
<evidence type="ECO:0000256" key="4">
    <source>
        <dbReference type="PROSITE-ProRule" id="PRU00339"/>
    </source>
</evidence>
<feature type="signal peptide" evidence="6">
    <location>
        <begin position="1"/>
        <end position="22"/>
    </location>
</feature>
<evidence type="ECO:0000259" key="7">
    <source>
        <dbReference type="PROSITE" id="PS50076"/>
    </source>
</evidence>
<dbReference type="Proteomes" id="UP000469890">
    <property type="component" value="Unassembled WGS sequence"/>
</dbReference>
<dbReference type="PROSITE" id="PS50005">
    <property type="entry name" value="TPR"/>
    <property type="match status" value="3"/>
</dbReference>
<dbReference type="EMBL" id="JAAECE010000001">
    <property type="protein sequence ID" value="KAF1806060.1"/>
    <property type="molecule type" value="Genomic_DNA"/>
</dbReference>
<dbReference type="AlphaFoldDB" id="A0A8H4F5Z9"/>
<dbReference type="GO" id="GO:0051787">
    <property type="term" value="F:misfolded protein binding"/>
    <property type="evidence" value="ECO:0007669"/>
    <property type="project" value="TreeGrafter"/>
</dbReference>
<dbReference type="PANTHER" id="PTHR44140:SF2">
    <property type="entry name" value="LD25575P"/>
    <property type="match status" value="1"/>
</dbReference>
<evidence type="ECO:0000313" key="9">
    <source>
        <dbReference type="Proteomes" id="UP000469890"/>
    </source>
</evidence>
<evidence type="ECO:0000256" key="6">
    <source>
        <dbReference type="SAM" id="SignalP"/>
    </source>
</evidence>
<reference evidence="8 9" key="1">
    <citation type="submission" date="2019-09" db="EMBL/GenBank/DDBJ databases">
        <authorList>
            <consortium name="DOE Joint Genome Institute"/>
            <person name="Mondo S.J."/>
            <person name="Navarro-Mendoza M.I."/>
            <person name="Perez-Arques C."/>
            <person name="Panchal S."/>
            <person name="Nicolas F.E."/>
            <person name="Ganguly P."/>
            <person name="Pangilinan J."/>
            <person name="Grigoriev I."/>
            <person name="Heitman J."/>
            <person name="Sanya K."/>
            <person name="Garre V."/>
        </authorList>
    </citation>
    <scope>NUCLEOTIDE SEQUENCE [LARGE SCALE GENOMIC DNA]</scope>
    <source>
        <strain evidence="8 9">MU402</strain>
    </source>
</reference>
<gene>
    <name evidence="8" type="ORF">FB192DRAFT_1293672</name>
</gene>
<accession>A0A8H4F5Z9</accession>
<evidence type="ECO:0000256" key="5">
    <source>
        <dbReference type="SAM" id="MobiDB-lite"/>
    </source>
</evidence>
<evidence type="ECO:0000313" key="8">
    <source>
        <dbReference type="EMBL" id="KAF1806060.1"/>
    </source>
</evidence>
<feature type="repeat" description="TPR" evidence="4">
    <location>
        <begin position="60"/>
        <end position="93"/>
    </location>
</feature>
<evidence type="ECO:0000256" key="1">
    <source>
        <dbReference type="ARBA" id="ARBA00004240"/>
    </source>
</evidence>
<dbReference type="Pfam" id="PF00226">
    <property type="entry name" value="DnaJ"/>
    <property type="match status" value="1"/>
</dbReference>
<dbReference type="Pfam" id="PF13174">
    <property type="entry name" value="TPR_6"/>
    <property type="match status" value="1"/>
</dbReference>
<dbReference type="GO" id="GO:0051087">
    <property type="term" value="F:protein-folding chaperone binding"/>
    <property type="evidence" value="ECO:0007669"/>
    <property type="project" value="TreeGrafter"/>
</dbReference>
<feature type="chain" id="PRO_5034319584" description="J domain-containing protein" evidence="6">
    <location>
        <begin position="23"/>
        <end position="526"/>
    </location>
</feature>
<organism evidence="8 9">
    <name type="scientific">Mucor circinelloides f. lusitanicus</name>
    <name type="common">Mucor racemosus var. lusitanicus</name>
    <dbReference type="NCBI Taxonomy" id="29924"/>
    <lineage>
        <taxon>Eukaryota</taxon>
        <taxon>Fungi</taxon>
        <taxon>Fungi incertae sedis</taxon>
        <taxon>Mucoromycota</taxon>
        <taxon>Mucoromycotina</taxon>
        <taxon>Mucoromycetes</taxon>
        <taxon>Mucorales</taxon>
        <taxon>Mucorineae</taxon>
        <taxon>Mucoraceae</taxon>
        <taxon>Mucor</taxon>
    </lineage>
</organism>
<comment type="caution">
    <text evidence="8">The sequence shown here is derived from an EMBL/GenBank/DDBJ whole genome shotgun (WGS) entry which is preliminary data.</text>
</comment>
<dbReference type="InterPro" id="IPR019734">
    <property type="entry name" value="TPR_rpt"/>
</dbReference>
<evidence type="ECO:0000256" key="3">
    <source>
        <dbReference type="ARBA" id="ARBA00022824"/>
    </source>
</evidence>
<dbReference type="SMART" id="SM00028">
    <property type="entry name" value="TPR"/>
    <property type="match status" value="6"/>
</dbReference>
<feature type="domain" description="J" evidence="7">
    <location>
        <begin position="404"/>
        <end position="472"/>
    </location>
</feature>
<feature type="repeat" description="TPR" evidence="4">
    <location>
        <begin position="174"/>
        <end position="207"/>
    </location>
</feature>
<dbReference type="InterPro" id="IPR011990">
    <property type="entry name" value="TPR-like_helical_dom_sf"/>
</dbReference>
<keyword evidence="2 6" id="KW-0732">Signal</keyword>
<sequence>MRHHRYLIACVLPFLFPYSVFGDKTIQQYLSEGNDYLTSGKFNDALISFDAAIRQEPDNYLTYYKRATAYLSLGRNNAAAEDFTTILSLKPDFDKALLQRARIYIKEGHFEMAIADLKSYLINHPNDKEAEKLLNSVNIAQSATKQALTEKERGNYEECISLATSVSRTAPMFFDARLLRAQCHVAKGEIDEAAGDYARVAQLNPSDPDILILLSKINFYSLYEPQGALTHIKQCLYYDPEQKQCKQLFKKMKKLSKDITSIEKDIELKKFATASNRLIGTPNRQGILPEIDADYEALQQELKADKLPKRLHFKCYQMACKLHGEQKEKDEEKIESWCSKALEIQDDDVDALTYRGEILLNRKEFEAAVKDLEKANEISGGRDQRLRHLLQKAQQQLKLSKKKDYYKMLGVSPTADSREIKKAYRKKAHEWHPDKYSGDLEKEEVERKMAEINQAYEVLSDADMRQQYDNGFDPYDPEQGNGGGGPPPGHGGFPFQQRQGGFSFQNGFPFGGGGFPGGGEFKMHFN</sequence>
<dbReference type="SUPFAM" id="SSF48452">
    <property type="entry name" value="TPR-like"/>
    <property type="match status" value="2"/>
</dbReference>
<protein>
    <recommendedName>
        <fullName evidence="7">J domain-containing protein</fullName>
    </recommendedName>
</protein>
<dbReference type="Gene3D" id="1.25.40.10">
    <property type="entry name" value="Tetratricopeptide repeat domain"/>
    <property type="match status" value="1"/>
</dbReference>
<dbReference type="SMART" id="SM00271">
    <property type="entry name" value="DnaJ"/>
    <property type="match status" value="1"/>
</dbReference>
<keyword evidence="4" id="KW-0802">TPR repeat</keyword>
<dbReference type="InterPro" id="IPR051727">
    <property type="entry name" value="DnaJ_C3_Co-chaperones"/>
</dbReference>
<dbReference type="Pfam" id="PF13432">
    <property type="entry name" value="TPR_16"/>
    <property type="match status" value="2"/>
</dbReference>
<feature type="region of interest" description="Disordered" evidence="5">
    <location>
        <begin position="467"/>
        <end position="496"/>
    </location>
</feature>
<dbReference type="SUPFAM" id="SSF46565">
    <property type="entry name" value="Chaperone J-domain"/>
    <property type="match status" value="1"/>
</dbReference>
<dbReference type="CDD" id="cd06257">
    <property type="entry name" value="DnaJ"/>
    <property type="match status" value="1"/>
</dbReference>
<dbReference type="GO" id="GO:0005783">
    <property type="term" value="C:endoplasmic reticulum"/>
    <property type="evidence" value="ECO:0007669"/>
    <property type="project" value="UniProtKB-SubCell"/>
</dbReference>
<keyword evidence="3" id="KW-0256">Endoplasmic reticulum</keyword>
<dbReference type="GO" id="GO:0034975">
    <property type="term" value="P:protein folding in endoplasmic reticulum"/>
    <property type="evidence" value="ECO:0007669"/>
    <property type="project" value="TreeGrafter"/>
</dbReference>
<dbReference type="PRINTS" id="PR00625">
    <property type="entry name" value="JDOMAIN"/>
</dbReference>
<dbReference type="InterPro" id="IPR036869">
    <property type="entry name" value="J_dom_sf"/>
</dbReference>
<comment type="subcellular location">
    <subcellularLocation>
        <location evidence="1">Endoplasmic reticulum</location>
    </subcellularLocation>
</comment>
<feature type="repeat" description="TPR" evidence="4">
    <location>
        <begin position="26"/>
        <end position="59"/>
    </location>
</feature>
<proteinExistence type="predicted"/>